<comment type="similarity">
    <text evidence="1">Belongs to the PemK/MazF family.</text>
</comment>
<evidence type="ECO:0000256" key="1">
    <source>
        <dbReference type="ARBA" id="ARBA00007521"/>
    </source>
</evidence>
<keyword evidence="2" id="KW-1277">Toxin-antitoxin system</keyword>
<proteinExistence type="inferred from homology"/>
<name>M2YHC8_9MICC</name>
<dbReference type="InterPro" id="IPR003477">
    <property type="entry name" value="PemK-like"/>
</dbReference>
<feature type="compositionally biased region" description="Low complexity" evidence="3">
    <location>
        <begin position="31"/>
        <end position="69"/>
    </location>
</feature>
<dbReference type="RefSeq" id="WP_006213252.1">
    <property type="nucleotide sequence ID" value="NZ_ANHZ02000001.1"/>
</dbReference>
<evidence type="ECO:0000256" key="2">
    <source>
        <dbReference type="ARBA" id="ARBA00022649"/>
    </source>
</evidence>
<reference evidence="4 5" key="1">
    <citation type="journal article" date="2014" name="Genome Announc.">
        <title>Draft Genome Sequence of Kocuria palustris PEL.</title>
        <authorList>
            <person name="Sharma G."/>
            <person name="Khatri I."/>
            <person name="Subramanian S."/>
        </authorList>
    </citation>
    <scope>NUCLEOTIDE SEQUENCE [LARGE SCALE GENOMIC DNA]</scope>
    <source>
        <strain evidence="4 5">PEL</strain>
    </source>
</reference>
<comment type="caution">
    <text evidence="4">The sequence shown here is derived from an EMBL/GenBank/DDBJ whole genome shotgun (WGS) entry which is preliminary data.</text>
</comment>
<evidence type="ECO:0000313" key="4">
    <source>
        <dbReference type="EMBL" id="EME37909.1"/>
    </source>
</evidence>
<evidence type="ECO:0000313" key="5">
    <source>
        <dbReference type="Proteomes" id="UP000009877"/>
    </source>
</evidence>
<dbReference type="Proteomes" id="UP000009877">
    <property type="component" value="Unassembled WGS sequence"/>
</dbReference>
<evidence type="ECO:0000256" key="3">
    <source>
        <dbReference type="SAM" id="MobiDB-lite"/>
    </source>
</evidence>
<dbReference type="Pfam" id="PF02452">
    <property type="entry name" value="PemK_toxin"/>
    <property type="match status" value="1"/>
</dbReference>
<dbReference type="GO" id="GO:0003677">
    <property type="term" value="F:DNA binding"/>
    <property type="evidence" value="ECO:0007669"/>
    <property type="project" value="InterPro"/>
</dbReference>
<dbReference type="Gene3D" id="2.30.30.110">
    <property type="match status" value="1"/>
</dbReference>
<gene>
    <name evidence="4" type="ORF">C884_00104</name>
</gene>
<keyword evidence="5" id="KW-1185">Reference proteome</keyword>
<organism evidence="4 5">
    <name type="scientific">Kocuria palustris PEL</name>
    <dbReference type="NCBI Taxonomy" id="1236550"/>
    <lineage>
        <taxon>Bacteria</taxon>
        <taxon>Bacillati</taxon>
        <taxon>Actinomycetota</taxon>
        <taxon>Actinomycetes</taxon>
        <taxon>Micrococcales</taxon>
        <taxon>Micrococcaceae</taxon>
        <taxon>Kocuria</taxon>
    </lineage>
</organism>
<accession>M2YHC8</accession>
<dbReference type="EMBL" id="ANHZ02000001">
    <property type="protein sequence ID" value="EME37909.1"/>
    <property type="molecule type" value="Genomic_DNA"/>
</dbReference>
<dbReference type="STRING" id="71999.KPaMU14_05800"/>
<protein>
    <submittedName>
        <fullName evidence="4">RNA 3'-terminal phosphate cyclase</fullName>
    </submittedName>
</protein>
<dbReference type="SUPFAM" id="SSF50118">
    <property type="entry name" value="Cell growth inhibitor/plasmid maintenance toxic component"/>
    <property type="match status" value="1"/>
</dbReference>
<feature type="region of interest" description="Disordered" evidence="3">
    <location>
        <begin position="26"/>
        <end position="95"/>
    </location>
</feature>
<dbReference type="AlphaFoldDB" id="M2YHC8"/>
<sequence>MAGMNINFQQVARGLLRGYRVVQRLQRETGRTSSGPSTSTTARDSPGSQQRSSSPSPSSSHSSGRGLSGEYPGDYRGRVAVSYAPDPDGEPDPGEIVWTWVPYEEDHSRGKDRPVLIVGHDGPYLLVLMLTSKDRNNASSSDADYLDIGTGAWDRDGRPSEVKLDRVIRVRPEDVRREGAVLPKDRFDDVARGLERRG</sequence>
<dbReference type="InterPro" id="IPR011067">
    <property type="entry name" value="Plasmid_toxin/cell-grow_inhib"/>
</dbReference>